<dbReference type="InterPro" id="IPR001451">
    <property type="entry name" value="Hexapep"/>
</dbReference>
<sequence length="205" mass="22516">MIFLKVLRIFINRFNSFVSVCDLWFLLGKNRTMVNFASLKIRGKSNFSIHKDSFISFGKNLRINNGYLNNPIGRQIRTLIVVKKGGELILGNNIGISSSCIVCTSSISIGDNTLIGGDVCIYDTDFHSLDFALRNTPEDNHNVVSKPISIGRNVFIGAHVIILKGVTIGDNSIIGAGSVVSKDVPENQIWVGNPAKFVKFVSNEI</sequence>
<dbReference type="InterPro" id="IPR051159">
    <property type="entry name" value="Hexapeptide_acetyltransf"/>
</dbReference>
<dbReference type="InterPro" id="IPR011004">
    <property type="entry name" value="Trimer_LpxA-like_sf"/>
</dbReference>
<gene>
    <name evidence="5" type="ORF">E1898_18885</name>
</gene>
<evidence type="ECO:0000256" key="2">
    <source>
        <dbReference type="ARBA" id="ARBA00022679"/>
    </source>
</evidence>
<dbReference type="Pfam" id="PF14602">
    <property type="entry name" value="Hexapep_2"/>
    <property type="match status" value="1"/>
</dbReference>
<keyword evidence="2 5" id="KW-0808">Transferase</keyword>
<dbReference type="PANTHER" id="PTHR23416">
    <property type="entry name" value="SIALIC ACID SYNTHASE-RELATED"/>
    <property type="match status" value="1"/>
</dbReference>
<dbReference type="GO" id="GO:0008374">
    <property type="term" value="F:O-acyltransferase activity"/>
    <property type="evidence" value="ECO:0007669"/>
    <property type="project" value="TreeGrafter"/>
</dbReference>
<dbReference type="InterPro" id="IPR018357">
    <property type="entry name" value="Hexapep_transf_CS"/>
</dbReference>
<reference evidence="5 6" key="1">
    <citation type="submission" date="2019-03" db="EMBL/GenBank/DDBJ databases">
        <title>Algoriphagus aquimaris sp. nov., isolated form marine sediment in Pohang, Korea.</title>
        <authorList>
            <person name="Kim J."/>
            <person name="Yoon S.-H."/>
            <person name="Lee S.-S."/>
        </authorList>
    </citation>
    <scope>NUCLEOTIDE SEQUENCE [LARGE SCALE GENOMIC DNA]</scope>
    <source>
        <strain evidence="5 6">F21</strain>
    </source>
</reference>
<keyword evidence="3" id="KW-0677">Repeat</keyword>
<keyword evidence="4 5" id="KW-0012">Acyltransferase</keyword>
<evidence type="ECO:0000313" key="6">
    <source>
        <dbReference type="Proteomes" id="UP000295438"/>
    </source>
</evidence>
<name>A0A4R5USE8_9BACT</name>
<evidence type="ECO:0000256" key="1">
    <source>
        <dbReference type="ARBA" id="ARBA00007274"/>
    </source>
</evidence>
<proteinExistence type="inferred from homology"/>
<dbReference type="Gene3D" id="2.160.10.10">
    <property type="entry name" value="Hexapeptide repeat proteins"/>
    <property type="match status" value="1"/>
</dbReference>
<organism evidence="5 6">
    <name type="scientific">Algoriphagus formosus</name>
    <dbReference type="NCBI Taxonomy" id="2007308"/>
    <lineage>
        <taxon>Bacteria</taxon>
        <taxon>Pseudomonadati</taxon>
        <taxon>Bacteroidota</taxon>
        <taxon>Cytophagia</taxon>
        <taxon>Cytophagales</taxon>
        <taxon>Cyclobacteriaceae</taxon>
        <taxon>Algoriphagus</taxon>
    </lineage>
</organism>
<evidence type="ECO:0000256" key="4">
    <source>
        <dbReference type="ARBA" id="ARBA00023315"/>
    </source>
</evidence>
<dbReference type="RefSeq" id="WP_133392062.1">
    <property type="nucleotide sequence ID" value="NZ_SMUW01000037.1"/>
</dbReference>
<dbReference type="AlphaFoldDB" id="A0A4R5USE8"/>
<dbReference type="Proteomes" id="UP000295438">
    <property type="component" value="Unassembled WGS sequence"/>
</dbReference>
<dbReference type="SUPFAM" id="SSF51161">
    <property type="entry name" value="Trimeric LpxA-like enzymes"/>
    <property type="match status" value="1"/>
</dbReference>
<dbReference type="EMBL" id="SMUW01000037">
    <property type="protein sequence ID" value="TDK42040.1"/>
    <property type="molecule type" value="Genomic_DNA"/>
</dbReference>
<dbReference type="PROSITE" id="PS00101">
    <property type="entry name" value="HEXAPEP_TRANSFERASES"/>
    <property type="match status" value="1"/>
</dbReference>
<comment type="similarity">
    <text evidence="1">Belongs to the transferase hexapeptide repeat family.</text>
</comment>
<comment type="caution">
    <text evidence="5">The sequence shown here is derived from an EMBL/GenBank/DDBJ whole genome shotgun (WGS) entry which is preliminary data.</text>
</comment>
<dbReference type="Pfam" id="PF00132">
    <property type="entry name" value="Hexapep"/>
    <property type="match status" value="1"/>
</dbReference>
<keyword evidence="6" id="KW-1185">Reference proteome</keyword>
<protein>
    <submittedName>
        <fullName evidence="5">Acyltransferase</fullName>
    </submittedName>
</protein>
<evidence type="ECO:0000313" key="5">
    <source>
        <dbReference type="EMBL" id="TDK42040.1"/>
    </source>
</evidence>
<evidence type="ECO:0000256" key="3">
    <source>
        <dbReference type="ARBA" id="ARBA00022737"/>
    </source>
</evidence>
<accession>A0A4R5USE8</accession>
<dbReference type="PANTHER" id="PTHR23416:SF23">
    <property type="entry name" value="ACETYLTRANSFERASE C18B11.09C-RELATED"/>
    <property type="match status" value="1"/>
</dbReference>